<accession>A0A158T0H3</accession>
<protein>
    <submittedName>
        <fullName evidence="1">Uncharacterized protein</fullName>
    </submittedName>
</protein>
<evidence type="ECO:0000313" key="2">
    <source>
        <dbReference type="Proteomes" id="UP000050700"/>
    </source>
</evidence>
<dbReference type="Proteomes" id="UP000050700">
    <property type="component" value="Unassembled WGS sequence"/>
</dbReference>
<sequence>MTIFYAIRMFLIYDVYEIAPYAAGEQDLMLHFGQLEELFKPEFRQGNDI</sequence>
<organism evidence="1 2">
    <name type="scientific">Haemophilus influenzae</name>
    <dbReference type="NCBI Taxonomy" id="727"/>
    <lineage>
        <taxon>Bacteria</taxon>
        <taxon>Pseudomonadati</taxon>
        <taxon>Pseudomonadota</taxon>
        <taxon>Gammaproteobacteria</taxon>
        <taxon>Pasteurellales</taxon>
        <taxon>Pasteurellaceae</taxon>
        <taxon>Haemophilus</taxon>
    </lineage>
</organism>
<gene>
    <name evidence="1" type="ORF">NTHI1209_00031</name>
</gene>
<dbReference type="AlphaFoldDB" id="A0A158T0H3"/>
<comment type="caution">
    <text evidence="1">The sequence shown here is derived from an EMBL/GenBank/DDBJ whole genome shotgun (WGS) entry which is preliminary data.</text>
</comment>
<evidence type="ECO:0000313" key="1">
    <source>
        <dbReference type="EMBL" id="KIS36617.1"/>
    </source>
</evidence>
<name>A0A158T0H3_HAEIF</name>
<dbReference type="PATRIC" id="fig|727.582.peg.21"/>
<proteinExistence type="predicted"/>
<dbReference type="InterPro" id="IPR037126">
    <property type="entry name" value="PdaC/RsiV-like_sf"/>
</dbReference>
<dbReference type="Gene3D" id="3.90.640.20">
    <property type="entry name" value="Heat-shock cognate protein, ATPase"/>
    <property type="match status" value="1"/>
</dbReference>
<dbReference type="EMBL" id="JMQP01000001">
    <property type="protein sequence ID" value="KIS36617.1"/>
    <property type="molecule type" value="Genomic_DNA"/>
</dbReference>
<reference evidence="1 2" key="1">
    <citation type="submission" date="2014-05" db="EMBL/GenBank/DDBJ databases">
        <title>Methylome analysis of the phasevarions of Haemophilus influenzae.</title>
        <authorList>
            <person name="Atack J.M."/>
            <person name="Fox K.L."/>
            <person name="Power P.M."/>
            <person name="Clark T."/>
            <person name="Jurcisek J."/>
            <person name="Korlach J."/>
            <person name="Bakaletz L.O."/>
            <person name="Jennings M.P."/>
        </authorList>
    </citation>
    <scope>NUCLEOTIDE SEQUENCE [LARGE SCALE GENOMIC DNA]</scope>
    <source>
        <strain evidence="1 2">1209</strain>
    </source>
</reference>